<accession>A0A803MUE2</accession>
<evidence type="ECO:0000256" key="10">
    <source>
        <dbReference type="RuleBase" id="RU361177"/>
    </source>
</evidence>
<keyword evidence="8" id="KW-0073">Auxin biosynthesis</keyword>
<organism evidence="11 12">
    <name type="scientific">Chenopodium quinoa</name>
    <name type="common">Quinoa</name>
    <dbReference type="NCBI Taxonomy" id="63459"/>
    <lineage>
        <taxon>Eukaryota</taxon>
        <taxon>Viridiplantae</taxon>
        <taxon>Streptophyta</taxon>
        <taxon>Embryophyta</taxon>
        <taxon>Tracheophyta</taxon>
        <taxon>Spermatophyta</taxon>
        <taxon>Magnoliopsida</taxon>
        <taxon>eudicotyledons</taxon>
        <taxon>Gunneridae</taxon>
        <taxon>Pentapetalae</taxon>
        <taxon>Caryophyllales</taxon>
        <taxon>Chenopodiaceae</taxon>
        <taxon>Chenopodioideae</taxon>
        <taxon>Atripliceae</taxon>
        <taxon>Chenopodium</taxon>
    </lineage>
</organism>
<dbReference type="PANTHER" id="PTHR43539">
    <property type="entry name" value="FLAVIN-BINDING MONOOXYGENASE-LIKE PROTEIN (AFU_ORTHOLOGUE AFUA_4G09220)"/>
    <property type="match status" value="1"/>
</dbReference>
<evidence type="ECO:0000256" key="2">
    <source>
        <dbReference type="ARBA" id="ARBA00004814"/>
    </source>
</evidence>
<dbReference type="Pfam" id="PF00743">
    <property type="entry name" value="FMO-like"/>
    <property type="match status" value="1"/>
</dbReference>
<dbReference type="InterPro" id="IPR050982">
    <property type="entry name" value="Auxin_biosynth/cation_transpt"/>
</dbReference>
<keyword evidence="5 10" id="KW-0274">FAD</keyword>
<dbReference type="EC" id="1.-.-.-" evidence="10"/>
<dbReference type="GO" id="GO:0103075">
    <property type="term" value="F:indole-3-pyruvate monooxygenase activity"/>
    <property type="evidence" value="ECO:0007669"/>
    <property type="project" value="UniProtKB-EC"/>
</dbReference>
<dbReference type="InterPro" id="IPR036188">
    <property type="entry name" value="FAD/NAD-bd_sf"/>
</dbReference>
<protein>
    <recommendedName>
        <fullName evidence="10">Flavin-containing monooxygenase</fullName>
        <ecNumber evidence="10">1.-.-.-</ecNumber>
    </recommendedName>
</protein>
<keyword evidence="6" id="KW-0521">NADP</keyword>
<evidence type="ECO:0000256" key="4">
    <source>
        <dbReference type="ARBA" id="ARBA00022630"/>
    </source>
</evidence>
<dbReference type="GO" id="GO:0004499">
    <property type="term" value="F:N,N-dimethylaniline monooxygenase activity"/>
    <property type="evidence" value="ECO:0007669"/>
    <property type="project" value="InterPro"/>
</dbReference>
<evidence type="ECO:0000256" key="6">
    <source>
        <dbReference type="ARBA" id="ARBA00022857"/>
    </source>
</evidence>
<evidence type="ECO:0000256" key="3">
    <source>
        <dbReference type="ARBA" id="ARBA00009183"/>
    </source>
</evidence>
<name>A0A803MUE2_CHEQI</name>
<evidence type="ECO:0000256" key="1">
    <source>
        <dbReference type="ARBA" id="ARBA00001974"/>
    </source>
</evidence>
<dbReference type="PANTHER" id="PTHR43539:SF9">
    <property type="entry name" value="INDOLE-3-PYRUVATE MONOOXYGENASE YUCCA11-RELATED"/>
    <property type="match status" value="1"/>
</dbReference>
<keyword evidence="12" id="KW-1185">Reference proteome</keyword>
<reference evidence="11" key="1">
    <citation type="journal article" date="2017" name="Nature">
        <title>The genome of Chenopodium quinoa.</title>
        <authorList>
            <person name="Jarvis D.E."/>
            <person name="Ho Y.S."/>
            <person name="Lightfoot D.J."/>
            <person name="Schmoeckel S.M."/>
            <person name="Li B."/>
            <person name="Borm T.J.A."/>
            <person name="Ohyanagi H."/>
            <person name="Mineta K."/>
            <person name="Michell C.T."/>
            <person name="Saber N."/>
            <person name="Kharbatia N.M."/>
            <person name="Rupper R.R."/>
            <person name="Sharp A.R."/>
            <person name="Dally N."/>
            <person name="Boughton B.A."/>
            <person name="Woo Y.H."/>
            <person name="Gao G."/>
            <person name="Schijlen E.G.W.M."/>
            <person name="Guo X."/>
            <person name="Momin A.A."/>
            <person name="Negrao S."/>
            <person name="Al-Babili S."/>
            <person name="Gehring C."/>
            <person name="Roessner U."/>
            <person name="Jung C."/>
            <person name="Murphy K."/>
            <person name="Arold S.T."/>
            <person name="Gojobori T."/>
            <person name="van der Linden C.G."/>
            <person name="van Loo E.N."/>
            <person name="Jellen E.N."/>
            <person name="Maughan P.J."/>
            <person name="Tester M."/>
        </authorList>
    </citation>
    <scope>NUCLEOTIDE SEQUENCE [LARGE SCALE GENOMIC DNA]</scope>
    <source>
        <strain evidence="11">cv. PI 614886</strain>
    </source>
</reference>
<dbReference type="GO" id="GO:0050661">
    <property type="term" value="F:NADP binding"/>
    <property type="evidence" value="ECO:0007669"/>
    <property type="project" value="InterPro"/>
</dbReference>
<evidence type="ECO:0000313" key="11">
    <source>
        <dbReference type="EnsemblPlants" id="AUR62035364-RA:cds"/>
    </source>
</evidence>
<dbReference type="Gene3D" id="3.50.50.60">
    <property type="entry name" value="FAD/NAD(P)-binding domain"/>
    <property type="match status" value="2"/>
</dbReference>
<dbReference type="GO" id="GO:0009851">
    <property type="term" value="P:auxin biosynthetic process"/>
    <property type="evidence" value="ECO:0007669"/>
    <property type="project" value="UniProtKB-KW"/>
</dbReference>
<evidence type="ECO:0000313" key="12">
    <source>
        <dbReference type="Proteomes" id="UP000596660"/>
    </source>
</evidence>
<comment type="pathway">
    <text evidence="2">Plant hormone metabolism; auxin biosynthesis.</text>
</comment>
<evidence type="ECO:0000256" key="5">
    <source>
        <dbReference type="ARBA" id="ARBA00022827"/>
    </source>
</evidence>
<dbReference type="AlphaFoldDB" id="A0A803MUE2"/>
<evidence type="ECO:0000256" key="8">
    <source>
        <dbReference type="ARBA" id="ARBA00023070"/>
    </source>
</evidence>
<comment type="similarity">
    <text evidence="3 10">Belongs to the FMO family.</text>
</comment>
<comment type="catalytic activity">
    <reaction evidence="9">
        <text>indole-3-pyruvate + NADPH + O2 + H(+) = (indol-3-yl)acetate + CO2 + NADP(+) + H2O</text>
        <dbReference type="Rhea" id="RHEA:34331"/>
        <dbReference type="ChEBI" id="CHEBI:15377"/>
        <dbReference type="ChEBI" id="CHEBI:15378"/>
        <dbReference type="ChEBI" id="CHEBI:15379"/>
        <dbReference type="ChEBI" id="CHEBI:16526"/>
        <dbReference type="ChEBI" id="CHEBI:17640"/>
        <dbReference type="ChEBI" id="CHEBI:30854"/>
        <dbReference type="ChEBI" id="CHEBI:57783"/>
        <dbReference type="ChEBI" id="CHEBI:58349"/>
        <dbReference type="EC" id="1.14.13.168"/>
    </reaction>
</comment>
<sequence length="212" mass="23597">MEEIFVLVVGAGPAGLGIAACLTKKSIPYIVLEKVHVVAREMIFVEMHLLKYFSLSIVDALVTLSSNLKYGNLSKYGIYRLNEGPFLLKATKGRIPVIDVGTIGKIQYGEIKVLPGIEKINKSKVIFEDKVELSFDAIIFATGFKSTACEWLKDYDFILKNDGFLKNCFPNHWKGKNKLYCVGLSRMGLQGVSKDAIAIANDIETVLRTMLR</sequence>
<dbReference type="EnsemblPlants" id="AUR62035364-RA">
    <property type="protein sequence ID" value="AUR62035364-RA:cds"/>
    <property type="gene ID" value="AUR62035364"/>
</dbReference>
<keyword evidence="10" id="KW-0503">Monooxygenase</keyword>
<dbReference type="Proteomes" id="UP000596660">
    <property type="component" value="Unplaced"/>
</dbReference>
<evidence type="ECO:0000256" key="7">
    <source>
        <dbReference type="ARBA" id="ARBA00023002"/>
    </source>
</evidence>
<dbReference type="SUPFAM" id="SSF51905">
    <property type="entry name" value="FAD/NAD(P)-binding domain"/>
    <property type="match status" value="1"/>
</dbReference>
<keyword evidence="7 10" id="KW-0560">Oxidoreductase</keyword>
<comment type="cofactor">
    <cofactor evidence="1 10">
        <name>FAD</name>
        <dbReference type="ChEBI" id="CHEBI:57692"/>
    </cofactor>
</comment>
<proteinExistence type="inferred from homology"/>
<keyword evidence="4 10" id="KW-0285">Flavoprotein</keyword>
<dbReference type="InterPro" id="IPR020946">
    <property type="entry name" value="Flavin_mOase-like"/>
</dbReference>
<evidence type="ECO:0000256" key="9">
    <source>
        <dbReference type="ARBA" id="ARBA00047707"/>
    </source>
</evidence>
<dbReference type="GO" id="GO:0050660">
    <property type="term" value="F:flavin adenine dinucleotide binding"/>
    <property type="evidence" value="ECO:0007669"/>
    <property type="project" value="InterPro"/>
</dbReference>
<reference evidence="11" key="2">
    <citation type="submission" date="2021-03" db="UniProtKB">
        <authorList>
            <consortium name="EnsemblPlants"/>
        </authorList>
    </citation>
    <scope>IDENTIFICATION</scope>
</reference>
<dbReference type="Gramene" id="AUR62035364-RA">
    <property type="protein sequence ID" value="AUR62035364-RA:cds"/>
    <property type="gene ID" value="AUR62035364"/>
</dbReference>